<reference evidence="1" key="1">
    <citation type="submission" date="2022-08" db="UniProtKB">
        <authorList>
            <consortium name="EnsemblMetazoa"/>
        </authorList>
    </citation>
    <scope>IDENTIFICATION</scope>
    <source>
        <strain evidence="1">05x7-T-G4-1.051#20</strain>
    </source>
</reference>
<protein>
    <submittedName>
        <fullName evidence="1">Uncharacterized protein</fullName>
    </submittedName>
</protein>
<organism evidence="1 2">
    <name type="scientific">Magallana gigas</name>
    <name type="common">Pacific oyster</name>
    <name type="synonym">Crassostrea gigas</name>
    <dbReference type="NCBI Taxonomy" id="29159"/>
    <lineage>
        <taxon>Eukaryota</taxon>
        <taxon>Metazoa</taxon>
        <taxon>Spiralia</taxon>
        <taxon>Lophotrochozoa</taxon>
        <taxon>Mollusca</taxon>
        <taxon>Bivalvia</taxon>
        <taxon>Autobranchia</taxon>
        <taxon>Pteriomorphia</taxon>
        <taxon>Ostreida</taxon>
        <taxon>Ostreoidea</taxon>
        <taxon>Ostreidae</taxon>
        <taxon>Magallana</taxon>
    </lineage>
</organism>
<evidence type="ECO:0000313" key="2">
    <source>
        <dbReference type="Proteomes" id="UP000005408"/>
    </source>
</evidence>
<sequence>MMTPTYVTERIHQHCIFSSIVNIQNRTKETERTIMKYLRTLTVFLLLAIHTCTPDEMASASHCPDSVCFCRVLDTADCSYRNLSNIPSGLPASIRTIEITRDVGSFQ</sequence>
<proteinExistence type="predicted"/>
<keyword evidence="2" id="KW-1185">Reference proteome</keyword>
<name>A0A8W8KH69_MAGGI</name>
<dbReference type="Proteomes" id="UP000005408">
    <property type="component" value="Unassembled WGS sequence"/>
</dbReference>
<accession>A0A8W8KH69</accession>
<dbReference type="AlphaFoldDB" id="A0A8W8KH69"/>
<dbReference type="EnsemblMetazoa" id="G23882.1">
    <property type="protein sequence ID" value="G23882.1:cds"/>
    <property type="gene ID" value="G23882"/>
</dbReference>
<evidence type="ECO:0000313" key="1">
    <source>
        <dbReference type="EnsemblMetazoa" id="G23882.1:cds"/>
    </source>
</evidence>